<sequence length="254" mass="28587">MFRLTLRAMLSRALVACLLFLPCHDTTPIHTVKASIMSVSGSQTIASGHNLRNGTALALEQVTRHLNLPLVQDVTFHMRKMAMALKAPKDNDASARELAECVKQLMDVLDQASEHMERMGLLKVDGGDEVAVYLIELQELRDHLTQAHSELEGIQVAQFSTKLASQTHIRGRIADIEKELWQNHIRLSVCTDAILMHFLHATAQTQFSTCQLVRTLDRNCQTLTLQVNAMHALRHIDQQKIANLMLMSQCLIFF</sequence>
<keyword evidence="1" id="KW-0732">Signal</keyword>
<dbReference type="GO" id="GO:0007166">
    <property type="term" value="P:cell surface receptor signaling pathway"/>
    <property type="evidence" value="ECO:0007669"/>
    <property type="project" value="InterPro"/>
</dbReference>
<reference evidence="2 3" key="1">
    <citation type="submission" date="2014-11" db="EMBL/GenBank/DDBJ databases">
        <authorList>
            <person name="Wibberg Daniel"/>
        </authorList>
    </citation>
    <scope>NUCLEOTIDE SEQUENCE [LARGE SCALE GENOMIC DNA]</scope>
    <source>
        <strain evidence="2">Rhizoctonia solani AG1-IB 7/3/14</strain>
    </source>
</reference>
<dbReference type="InterPro" id="IPR036537">
    <property type="entry name" value="Adaptor_Cbl_N_dom_sf"/>
</dbReference>
<evidence type="ECO:0000313" key="3">
    <source>
        <dbReference type="Proteomes" id="UP000059188"/>
    </source>
</evidence>
<dbReference type="OrthoDB" id="3224395at2759"/>
<feature type="chain" id="PRO_5002130548" evidence="1">
    <location>
        <begin position="29"/>
        <end position="254"/>
    </location>
</feature>
<evidence type="ECO:0000256" key="1">
    <source>
        <dbReference type="SAM" id="SignalP"/>
    </source>
</evidence>
<keyword evidence="3" id="KW-1185">Reference proteome</keyword>
<proteinExistence type="predicted"/>
<accession>A0A0B7FKE6</accession>
<name>A0A0B7FKE6_THACB</name>
<dbReference type="EMBL" id="LN679123">
    <property type="protein sequence ID" value="CEL56698.1"/>
    <property type="molecule type" value="Genomic_DNA"/>
</dbReference>
<organism evidence="2 3">
    <name type="scientific">Thanatephorus cucumeris (strain AG1-IB / isolate 7/3/14)</name>
    <name type="common">Lettuce bottom rot fungus</name>
    <name type="synonym">Rhizoctonia solani</name>
    <dbReference type="NCBI Taxonomy" id="1108050"/>
    <lineage>
        <taxon>Eukaryota</taxon>
        <taxon>Fungi</taxon>
        <taxon>Dikarya</taxon>
        <taxon>Basidiomycota</taxon>
        <taxon>Agaricomycotina</taxon>
        <taxon>Agaricomycetes</taxon>
        <taxon>Cantharellales</taxon>
        <taxon>Ceratobasidiaceae</taxon>
        <taxon>Rhizoctonia</taxon>
        <taxon>Rhizoctonia solani AG-1</taxon>
    </lineage>
</organism>
<dbReference type="Proteomes" id="UP000059188">
    <property type="component" value="Unassembled WGS sequence"/>
</dbReference>
<gene>
    <name evidence="2" type="ORF">RSOLAG1IB_08024</name>
</gene>
<dbReference type="AlphaFoldDB" id="A0A0B7FKE6"/>
<evidence type="ECO:0000313" key="2">
    <source>
        <dbReference type="EMBL" id="CEL56698.1"/>
    </source>
</evidence>
<dbReference type="Gene3D" id="1.20.930.20">
    <property type="entry name" value="Adaptor protein Cbl, N-terminal domain"/>
    <property type="match status" value="1"/>
</dbReference>
<feature type="signal peptide" evidence="1">
    <location>
        <begin position="1"/>
        <end position="28"/>
    </location>
</feature>
<protein>
    <submittedName>
        <fullName evidence="2">Uncharacterized protein</fullName>
    </submittedName>
</protein>